<name>A0A9N8V2B9_FUNMO</name>
<comment type="caution">
    <text evidence="6">The sequence shown here is derived from an EMBL/GenBank/DDBJ whole genome shotgun (WGS) entry which is preliminary data.</text>
</comment>
<keyword evidence="1" id="KW-0346">Stress response</keyword>
<dbReference type="PROSITE" id="PS01031">
    <property type="entry name" value="SHSP"/>
    <property type="match status" value="1"/>
</dbReference>
<feature type="compositionally biased region" description="Low complexity" evidence="4">
    <location>
        <begin position="112"/>
        <end position="147"/>
    </location>
</feature>
<evidence type="ECO:0000256" key="4">
    <source>
        <dbReference type="SAM" id="MobiDB-lite"/>
    </source>
</evidence>
<evidence type="ECO:0000256" key="3">
    <source>
        <dbReference type="RuleBase" id="RU003616"/>
    </source>
</evidence>
<dbReference type="InterPro" id="IPR008978">
    <property type="entry name" value="HSP20-like_chaperone"/>
</dbReference>
<dbReference type="Proteomes" id="UP000789375">
    <property type="component" value="Unassembled WGS sequence"/>
</dbReference>
<dbReference type="Pfam" id="PF00011">
    <property type="entry name" value="HSP20"/>
    <property type="match status" value="2"/>
</dbReference>
<dbReference type="AlphaFoldDB" id="A0A9N8V2B9"/>
<evidence type="ECO:0000256" key="1">
    <source>
        <dbReference type="ARBA" id="ARBA00023016"/>
    </source>
</evidence>
<feature type="domain" description="SHSP" evidence="5">
    <location>
        <begin position="41"/>
        <end position="261"/>
    </location>
</feature>
<feature type="region of interest" description="Disordered" evidence="4">
    <location>
        <begin position="103"/>
        <end position="182"/>
    </location>
</feature>
<protein>
    <submittedName>
        <fullName evidence="6">7788_t:CDS:1</fullName>
    </submittedName>
</protein>
<dbReference type="Gene3D" id="2.60.40.790">
    <property type="match status" value="1"/>
</dbReference>
<dbReference type="InterPro" id="IPR031107">
    <property type="entry name" value="Small_HSP"/>
</dbReference>
<organism evidence="6 7">
    <name type="scientific">Funneliformis mosseae</name>
    <name type="common">Endomycorrhizal fungus</name>
    <name type="synonym">Glomus mosseae</name>
    <dbReference type="NCBI Taxonomy" id="27381"/>
    <lineage>
        <taxon>Eukaryota</taxon>
        <taxon>Fungi</taxon>
        <taxon>Fungi incertae sedis</taxon>
        <taxon>Mucoromycota</taxon>
        <taxon>Glomeromycotina</taxon>
        <taxon>Glomeromycetes</taxon>
        <taxon>Glomerales</taxon>
        <taxon>Glomeraceae</taxon>
        <taxon>Funneliformis</taxon>
    </lineage>
</organism>
<evidence type="ECO:0000256" key="2">
    <source>
        <dbReference type="PROSITE-ProRule" id="PRU00285"/>
    </source>
</evidence>
<evidence type="ECO:0000313" key="6">
    <source>
        <dbReference type="EMBL" id="CAG8435511.1"/>
    </source>
</evidence>
<evidence type="ECO:0000313" key="7">
    <source>
        <dbReference type="Proteomes" id="UP000789375"/>
    </source>
</evidence>
<dbReference type="EMBL" id="CAJVPP010000024">
    <property type="protein sequence ID" value="CAG8435511.1"/>
    <property type="molecule type" value="Genomic_DNA"/>
</dbReference>
<accession>A0A9N8V2B9</accession>
<proteinExistence type="inferred from homology"/>
<comment type="similarity">
    <text evidence="2 3">Belongs to the small heat shock protein (HSP20) family.</text>
</comment>
<sequence length="261" mass="30391">MTGHRDKHWESDNRFENKITRFIDDFLGDARTKFRGTGGGDSKSVWVPAIDVTENEREYTIIADVPGVKKEDVDIEFHDSVLVISGDHKRETIALDPQEINVKQQKTDPHYQSNQQQVDQYQQTQQSHQQRPTENQSNQQPLQQQSNEYPNQSNQQPTDYQSNQQATDFPTNQHNQNGQQGEYQEFHRLKKSQPPPQANGNQATFEKLHIQERRYGQFSRSIQLPTNIRNDVDFNANLEDGVLKIRVPKNSERPKRKIRIS</sequence>
<gene>
    <name evidence="6" type="ORF">FMOSSE_LOCUS265</name>
</gene>
<evidence type="ECO:0000259" key="5">
    <source>
        <dbReference type="PROSITE" id="PS01031"/>
    </source>
</evidence>
<keyword evidence="7" id="KW-1185">Reference proteome</keyword>
<dbReference type="SUPFAM" id="SSF49764">
    <property type="entry name" value="HSP20-like chaperones"/>
    <property type="match status" value="1"/>
</dbReference>
<feature type="compositionally biased region" description="Polar residues" evidence="4">
    <location>
        <begin position="148"/>
        <end position="182"/>
    </location>
</feature>
<dbReference type="PANTHER" id="PTHR11527">
    <property type="entry name" value="HEAT-SHOCK PROTEIN 20 FAMILY MEMBER"/>
    <property type="match status" value="1"/>
</dbReference>
<dbReference type="CDD" id="cd06464">
    <property type="entry name" value="ACD_sHsps-like"/>
    <property type="match status" value="1"/>
</dbReference>
<reference evidence="6" key="1">
    <citation type="submission" date="2021-06" db="EMBL/GenBank/DDBJ databases">
        <authorList>
            <person name="Kallberg Y."/>
            <person name="Tangrot J."/>
            <person name="Rosling A."/>
        </authorList>
    </citation>
    <scope>NUCLEOTIDE SEQUENCE</scope>
    <source>
        <strain evidence="6">87-6 pot B 2015</strain>
    </source>
</reference>
<dbReference type="InterPro" id="IPR002068">
    <property type="entry name" value="A-crystallin/Hsp20_dom"/>
</dbReference>